<dbReference type="InterPro" id="IPR036291">
    <property type="entry name" value="NAD(P)-bd_dom_sf"/>
</dbReference>
<dbReference type="Proteomes" id="UP001162881">
    <property type="component" value="Unassembled WGS sequence"/>
</dbReference>
<organism evidence="2 3">
    <name type="scientific">Novosphingobium organovorum</name>
    <dbReference type="NCBI Taxonomy" id="2930092"/>
    <lineage>
        <taxon>Bacteria</taxon>
        <taxon>Pseudomonadati</taxon>
        <taxon>Pseudomonadota</taxon>
        <taxon>Alphaproteobacteria</taxon>
        <taxon>Sphingomonadales</taxon>
        <taxon>Sphingomonadaceae</taxon>
        <taxon>Novosphingobium</taxon>
    </lineage>
</organism>
<gene>
    <name evidence="2" type="ORF">MTR62_06125</name>
</gene>
<sequence>MKAALIDHFTTPPTWQDYPEPQPQEDEVLIDVRAAALSQLVRARASGQHYSVRSLPLPQIAGVDGVGTLPDGRPAYFVLARAPYGTMAERAPVRIDHTVALPEGLDPVLAAGLANPGMSSWAALAERARVKPGETVLVNGATGTSGQLAVKVARHMGAARVIATGRNQAVLDSLGADATIGLNASAEDLALRFASCLSEGVDVVLDYLWGPSALALLSTAARLAPHGREMRFVQIGTMAAAEIALPGAVLRSNSISLMGSGFGSVSLPRLLHTIGALFKAAAQEGWTIPLDTLAMEEVHQAWQRPGSDRIVLVR</sequence>
<dbReference type="SUPFAM" id="SSF50129">
    <property type="entry name" value="GroES-like"/>
    <property type="match status" value="1"/>
</dbReference>
<feature type="domain" description="Enoyl reductase (ER)" evidence="1">
    <location>
        <begin position="4"/>
        <end position="312"/>
    </location>
</feature>
<dbReference type="RefSeq" id="WP_244018041.1">
    <property type="nucleotide sequence ID" value="NZ_JALHLF010000014.1"/>
</dbReference>
<dbReference type="PANTHER" id="PTHR43677:SF11">
    <property type="entry name" value="ZINC-CONTAINING ALCOHOL DEHYDROGENASE"/>
    <property type="match status" value="1"/>
</dbReference>
<evidence type="ECO:0000313" key="3">
    <source>
        <dbReference type="Proteomes" id="UP001162881"/>
    </source>
</evidence>
<dbReference type="Gene3D" id="3.40.50.720">
    <property type="entry name" value="NAD(P)-binding Rossmann-like Domain"/>
    <property type="match status" value="1"/>
</dbReference>
<proteinExistence type="predicted"/>
<accession>A0ABT0BB70</accession>
<reference evidence="2" key="1">
    <citation type="submission" date="2022-03" db="EMBL/GenBank/DDBJ databases">
        <title>Identification of a novel bacterium isolated from mangrove sediments.</title>
        <authorList>
            <person name="Pan X."/>
        </authorList>
    </citation>
    <scope>NUCLEOTIDE SEQUENCE</scope>
    <source>
        <strain evidence="2">B1949</strain>
    </source>
</reference>
<protein>
    <submittedName>
        <fullName evidence="2">Zinc-binding dehydrogenase</fullName>
    </submittedName>
</protein>
<dbReference type="InterPro" id="IPR051397">
    <property type="entry name" value="Zn-ADH-like_protein"/>
</dbReference>
<dbReference type="Pfam" id="PF00107">
    <property type="entry name" value="ADH_zinc_N"/>
    <property type="match status" value="1"/>
</dbReference>
<dbReference type="InterPro" id="IPR013149">
    <property type="entry name" value="ADH-like_C"/>
</dbReference>
<dbReference type="EMBL" id="JALHLF010000014">
    <property type="protein sequence ID" value="MCJ2182278.1"/>
    <property type="molecule type" value="Genomic_DNA"/>
</dbReference>
<dbReference type="InterPro" id="IPR020843">
    <property type="entry name" value="ER"/>
</dbReference>
<dbReference type="SMART" id="SM00829">
    <property type="entry name" value="PKS_ER"/>
    <property type="match status" value="1"/>
</dbReference>
<dbReference type="InterPro" id="IPR011032">
    <property type="entry name" value="GroES-like_sf"/>
</dbReference>
<dbReference type="PANTHER" id="PTHR43677">
    <property type="entry name" value="SHORT-CHAIN DEHYDROGENASE/REDUCTASE"/>
    <property type="match status" value="1"/>
</dbReference>
<comment type="caution">
    <text evidence="2">The sequence shown here is derived from an EMBL/GenBank/DDBJ whole genome shotgun (WGS) entry which is preliminary data.</text>
</comment>
<dbReference type="SUPFAM" id="SSF51735">
    <property type="entry name" value="NAD(P)-binding Rossmann-fold domains"/>
    <property type="match status" value="1"/>
</dbReference>
<dbReference type="Gene3D" id="3.90.180.10">
    <property type="entry name" value="Medium-chain alcohol dehydrogenases, catalytic domain"/>
    <property type="match status" value="1"/>
</dbReference>
<keyword evidence="3" id="KW-1185">Reference proteome</keyword>
<name>A0ABT0BB70_9SPHN</name>
<evidence type="ECO:0000313" key="2">
    <source>
        <dbReference type="EMBL" id="MCJ2182278.1"/>
    </source>
</evidence>
<evidence type="ECO:0000259" key="1">
    <source>
        <dbReference type="SMART" id="SM00829"/>
    </source>
</evidence>